<gene>
    <name evidence="13" type="ORF">MNEG_1990</name>
</gene>
<dbReference type="SUPFAM" id="SSF56091">
    <property type="entry name" value="DNA ligase/mRNA capping enzyme, catalytic domain"/>
    <property type="match status" value="2"/>
</dbReference>
<keyword evidence="9" id="KW-0234">DNA repair</keyword>
<feature type="domain" description="BRCT" evidence="12">
    <location>
        <begin position="767"/>
        <end position="844"/>
    </location>
</feature>
<dbReference type="Gene3D" id="2.40.50.140">
    <property type="entry name" value="Nucleic acid-binding proteins"/>
    <property type="match status" value="1"/>
</dbReference>
<dbReference type="Gene3D" id="1.10.287.610">
    <property type="entry name" value="Helix hairpin bin"/>
    <property type="match status" value="1"/>
</dbReference>
<proteinExistence type="inferred from homology"/>
<evidence type="ECO:0000313" key="13">
    <source>
        <dbReference type="EMBL" id="KIZ05965.1"/>
    </source>
</evidence>
<dbReference type="GeneID" id="25734868"/>
<dbReference type="InterPro" id="IPR013839">
    <property type="entry name" value="DNAligase_adenylation"/>
</dbReference>
<keyword evidence="7" id="KW-0460">Magnesium</keyword>
<dbReference type="InterPro" id="IPR018239">
    <property type="entry name" value="DNA_ligase_AS"/>
</dbReference>
<dbReference type="Pfam" id="PF01653">
    <property type="entry name" value="DNA_ligase_aden"/>
    <property type="match status" value="3"/>
</dbReference>
<dbReference type="SUPFAM" id="SSF47781">
    <property type="entry name" value="RuvA domain 2-like"/>
    <property type="match status" value="1"/>
</dbReference>
<dbReference type="AlphaFoldDB" id="A0A0D2MTR8"/>
<evidence type="ECO:0000256" key="8">
    <source>
        <dbReference type="ARBA" id="ARBA00023027"/>
    </source>
</evidence>
<dbReference type="Pfam" id="PF03120">
    <property type="entry name" value="OB_DNA_ligase"/>
    <property type="match status" value="1"/>
</dbReference>
<feature type="region of interest" description="Disordered" evidence="11">
    <location>
        <begin position="1"/>
        <end position="62"/>
    </location>
</feature>
<dbReference type="InterPro" id="IPR012340">
    <property type="entry name" value="NA-bd_OB-fold"/>
</dbReference>
<dbReference type="Gene3D" id="3.40.50.10190">
    <property type="entry name" value="BRCT domain"/>
    <property type="match status" value="1"/>
</dbReference>
<dbReference type="InterPro" id="IPR013840">
    <property type="entry name" value="DNAligase_N"/>
</dbReference>
<dbReference type="KEGG" id="mng:MNEG_1990"/>
<reference evidence="13 14" key="1">
    <citation type="journal article" date="2013" name="BMC Genomics">
        <title>Reconstruction of the lipid metabolism for the microalga Monoraphidium neglectum from its genome sequence reveals characteristics suitable for biofuel production.</title>
        <authorList>
            <person name="Bogen C."/>
            <person name="Al-Dilaimi A."/>
            <person name="Albersmeier A."/>
            <person name="Wichmann J."/>
            <person name="Grundmann M."/>
            <person name="Rupp O."/>
            <person name="Lauersen K.J."/>
            <person name="Blifernez-Klassen O."/>
            <person name="Kalinowski J."/>
            <person name="Goesmann A."/>
            <person name="Mussgnug J.H."/>
            <person name="Kruse O."/>
        </authorList>
    </citation>
    <scope>NUCLEOTIDE SEQUENCE [LARGE SCALE GENOMIC DNA]</scope>
    <source>
        <strain evidence="13 14">SAG 48.87</strain>
    </source>
</reference>
<keyword evidence="5" id="KW-0227">DNA damage</keyword>
<dbReference type="GO" id="GO:0003911">
    <property type="term" value="F:DNA ligase (NAD+) activity"/>
    <property type="evidence" value="ECO:0007669"/>
    <property type="project" value="UniProtKB-EC"/>
</dbReference>
<dbReference type="NCBIfam" id="NF005932">
    <property type="entry name" value="PRK07956.1"/>
    <property type="match status" value="1"/>
</dbReference>
<name>A0A0D2MTR8_9CHLO</name>
<dbReference type="OrthoDB" id="446168at2759"/>
<evidence type="ECO:0000256" key="6">
    <source>
        <dbReference type="ARBA" id="ARBA00022833"/>
    </source>
</evidence>
<protein>
    <recommendedName>
        <fullName evidence="1">DNA ligase (NAD(+))</fullName>
        <ecNumber evidence="1">6.5.1.2</ecNumber>
    </recommendedName>
</protein>
<organism evidence="13 14">
    <name type="scientific">Monoraphidium neglectum</name>
    <dbReference type="NCBI Taxonomy" id="145388"/>
    <lineage>
        <taxon>Eukaryota</taxon>
        <taxon>Viridiplantae</taxon>
        <taxon>Chlorophyta</taxon>
        <taxon>core chlorophytes</taxon>
        <taxon>Chlorophyceae</taxon>
        <taxon>CS clade</taxon>
        <taxon>Sphaeropleales</taxon>
        <taxon>Selenastraceae</taxon>
        <taxon>Monoraphidium</taxon>
    </lineage>
</organism>
<keyword evidence="14" id="KW-1185">Reference proteome</keyword>
<evidence type="ECO:0000256" key="9">
    <source>
        <dbReference type="ARBA" id="ARBA00023204"/>
    </source>
</evidence>
<dbReference type="HAMAP" id="MF_01588">
    <property type="entry name" value="DNA_ligase_A"/>
    <property type="match status" value="1"/>
</dbReference>
<evidence type="ECO:0000256" key="7">
    <source>
        <dbReference type="ARBA" id="ARBA00022842"/>
    </source>
</evidence>
<dbReference type="SUPFAM" id="SSF52113">
    <property type="entry name" value="BRCT domain"/>
    <property type="match status" value="1"/>
</dbReference>
<dbReference type="Gene3D" id="3.30.470.30">
    <property type="entry name" value="DNA ligase/mRNA capping enzyme"/>
    <property type="match status" value="1"/>
</dbReference>
<accession>A0A0D2MTR8</accession>
<dbReference type="Pfam" id="PF00533">
    <property type="entry name" value="BRCT"/>
    <property type="match status" value="1"/>
</dbReference>
<dbReference type="EMBL" id="KK100432">
    <property type="protein sequence ID" value="KIZ05965.1"/>
    <property type="molecule type" value="Genomic_DNA"/>
</dbReference>
<dbReference type="GO" id="GO:0006281">
    <property type="term" value="P:DNA repair"/>
    <property type="evidence" value="ECO:0007669"/>
    <property type="project" value="UniProtKB-KW"/>
</dbReference>
<dbReference type="RefSeq" id="XP_013904984.1">
    <property type="nucleotide sequence ID" value="XM_014049530.1"/>
</dbReference>
<dbReference type="SUPFAM" id="SSF50249">
    <property type="entry name" value="Nucleic acid-binding proteins"/>
    <property type="match status" value="1"/>
</dbReference>
<dbReference type="InterPro" id="IPR036420">
    <property type="entry name" value="BRCT_dom_sf"/>
</dbReference>
<keyword evidence="3" id="KW-0235">DNA replication</keyword>
<keyword evidence="8" id="KW-0520">NAD</keyword>
<evidence type="ECO:0000256" key="2">
    <source>
        <dbReference type="ARBA" id="ARBA00022598"/>
    </source>
</evidence>
<feature type="region of interest" description="Disordered" evidence="11">
    <location>
        <begin position="250"/>
        <end position="280"/>
    </location>
</feature>
<evidence type="ECO:0000313" key="14">
    <source>
        <dbReference type="Proteomes" id="UP000054498"/>
    </source>
</evidence>
<dbReference type="PROSITE" id="PS50172">
    <property type="entry name" value="BRCT"/>
    <property type="match status" value="1"/>
</dbReference>
<sequence length="858" mass="88468">MAGEPIEGTSLDLGMRGAAITTRDAAAAPEPPSAQQQEQERPPTRRRRAATPPRGAAAAVAVPATAAPLPPIAPDLISSVEERQRQVREWAAAYYAGAPVVSDDVFDQIRSELSALEARLRAERPGDARAARALASTPLTAVGAPVDVAPGARKVRHETAMLSLPAAADKEAVLGWAKKLERQGVDAGAEVFVIEPKVDGLAVRAVYRDGALVLAATRGDGKEGEDVTHNALTGAISGLPLTLNLSAVPKATAPGATSGGGRGGGRGRGRGKGGRGGAEGVEKLPRELEVRGEVFMTKGDFAALNAARAAAGERPFDCARSAAAGSMRLLDPSEAATRRLSFLGYQLLVPGAAGGGGKDPLPDADAAVTTGSPLLPPRQSASLAWLGAAGVAVSQDSKVCQGLVAAVGAAEDWMRARGELAYDSDGCVLKLDDLALWARLGAVDRDPRWALAWKFPAKEFVTRLQGIEWNVGRTGLVIPVALLDEVRIGGAAVRRASLHSAGHLESLGLSVGCEVRVRRSGDIIPQVMGRVPTGTNPSSQGTTLQPPTQCPACMAPLQRQEGSGAYALVCVNPACAAQVERALLYWADKCVKGLGEARVKALFEAGTVRTIADLYKLTEAQWLALDKVGPKTAASYLQALGNSLRLPTAVVLSGFGIPLVGPKMAESLAEQWGSIRHLADNAHVVPGAAGDSLRAWLSSADTKQLLNELEAVGLRCMRDARPEAGAGGAEPGAPVSVVPAGTGTGAAAANGVPLEEAGGGAGAPAAPPADLLKDEHIAVTGRFSLRGSRQKLEKLLSQLGASVQKGVNSRTTLLVCGEGGGRKRADAEILGVRALAEDEFFKWLDGLMAAGPAADQVI</sequence>
<dbReference type="InterPro" id="IPR001679">
    <property type="entry name" value="DNA_ligase"/>
</dbReference>
<dbReference type="InterPro" id="IPR001357">
    <property type="entry name" value="BRCT_dom"/>
</dbReference>
<evidence type="ECO:0000256" key="11">
    <source>
        <dbReference type="SAM" id="MobiDB-lite"/>
    </source>
</evidence>
<feature type="compositionally biased region" description="Low complexity" evidence="11">
    <location>
        <begin position="18"/>
        <end position="37"/>
    </location>
</feature>
<evidence type="ECO:0000256" key="1">
    <source>
        <dbReference type="ARBA" id="ARBA00012722"/>
    </source>
</evidence>
<evidence type="ECO:0000256" key="5">
    <source>
        <dbReference type="ARBA" id="ARBA00022763"/>
    </source>
</evidence>
<feature type="compositionally biased region" description="Low complexity" evidence="11">
    <location>
        <begin position="50"/>
        <end position="62"/>
    </location>
</feature>
<dbReference type="PROSITE" id="PS01055">
    <property type="entry name" value="DNA_LIGASE_N1"/>
    <property type="match status" value="1"/>
</dbReference>
<dbReference type="GO" id="GO:0046872">
    <property type="term" value="F:metal ion binding"/>
    <property type="evidence" value="ECO:0007669"/>
    <property type="project" value="UniProtKB-KW"/>
</dbReference>
<evidence type="ECO:0000256" key="10">
    <source>
        <dbReference type="ARBA" id="ARBA00034005"/>
    </source>
</evidence>
<dbReference type="STRING" id="145388.A0A0D2MTR8"/>
<dbReference type="InterPro" id="IPR004150">
    <property type="entry name" value="NAD_DNA_ligase_OB"/>
</dbReference>
<dbReference type="InterPro" id="IPR010994">
    <property type="entry name" value="RuvA_2-like"/>
</dbReference>
<dbReference type="EC" id="6.5.1.2" evidence="1"/>
<comment type="catalytic activity">
    <reaction evidence="10">
        <text>NAD(+) + (deoxyribonucleotide)n-3'-hydroxyl + 5'-phospho-(deoxyribonucleotide)m = (deoxyribonucleotide)n+m + AMP + beta-nicotinamide D-nucleotide.</text>
        <dbReference type="EC" id="6.5.1.2"/>
    </reaction>
</comment>
<evidence type="ECO:0000256" key="4">
    <source>
        <dbReference type="ARBA" id="ARBA00022723"/>
    </source>
</evidence>
<dbReference type="Proteomes" id="UP000054498">
    <property type="component" value="Unassembled WGS sequence"/>
</dbReference>
<keyword evidence="6" id="KW-0862">Zinc</keyword>
<dbReference type="SMART" id="SM00532">
    <property type="entry name" value="LIGANc"/>
    <property type="match status" value="1"/>
</dbReference>
<evidence type="ECO:0000259" key="12">
    <source>
        <dbReference type="PROSITE" id="PS50172"/>
    </source>
</evidence>
<keyword evidence="2 13" id="KW-0436">Ligase</keyword>
<dbReference type="CDD" id="cd17748">
    <property type="entry name" value="BRCT_DNA_ligase_like"/>
    <property type="match status" value="1"/>
</dbReference>
<dbReference type="GO" id="GO:0006260">
    <property type="term" value="P:DNA replication"/>
    <property type="evidence" value="ECO:0007669"/>
    <property type="project" value="UniProtKB-KW"/>
</dbReference>
<dbReference type="Gene3D" id="1.10.150.20">
    <property type="entry name" value="5' to 3' exonuclease, C-terminal subdomain"/>
    <property type="match status" value="1"/>
</dbReference>
<keyword evidence="4" id="KW-0479">Metal-binding</keyword>
<evidence type="ECO:0000256" key="3">
    <source>
        <dbReference type="ARBA" id="ARBA00022705"/>
    </source>
</evidence>
<dbReference type="Pfam" id="PF14520">
    <property type="entry name" value="HHH_5"/>
    <property type="match status" value="1"/>
</dbReference>